<proteinExistence type="predicted"/>
<dbReference type="EMBL" id="MU971369">
    <property type="protein sequence ID" value="KAK9237405.1"/>
    <property type="molecule type" value="Genomic_DNA"/>
</dbReference>
<comment type="caution">
    <text evidence="1">The sequence shown here is derived from an EMBL/GenBank/DDBJ whole genome shotgun (WGS) entry which is preliminary data.</text>
</comment>
<name>A0ACC3T159_LIPKO</name>
<evidence type="ECO:0000313" key="1">
    <source>
        <dbReference type="EMBL" id="KAK9237405.1"/>
    </source>
</evidence>
<keyword evidence="2" id="KW-1185">Reference proteome</keyword>
<sequence>MNRQLLSAPGRSSTAIVRRHAQIRSRGMVGSLWSASSRILQPKGSADKVQSSRFTSVSFTTTRAFSTTSHRLATGGSDRRNVNPNGGNFNMNLGGGGGSALEQYGMDLTKLASEGKLDPVIGRDEEIKRTIQILSRRTKNNPALIGLAGTGKTAIMEGLAQRIVRGEVPESMKEKSVVALDLGGLISGAKYRGDFEQRLKAVLKEIEEAQGKIILFVDELHLLLGLGKADGSVDASNLLKPLLARGKLQCCGATTLDEYRKYIEKDAALARRFQPVMINEPSVHDCISILRGLKERYEVHHGVRITDSALVTAATYSNRYITDRYLPDKAIDLVDEACSALRLQQESKPDPIQELDRSIMTIQIELESLKKESDPLSVERRSKLDQDLKYKQEEVKRLTEIWEKEKSELEQIKTAQSDLERARIDLEIAQRTGDFAKASELRYAKIPALEKLVPKEGDSKTTASLLHDAVTSDDIARVVSRMTGIPTQNLMRGERDRLLYMEDSIKQRVIGQNEAIHAVADAVRLQRAGLTNEKRPVASFLFLGPTGTGKTELTKALAEFLFDDESAVVRFDMSEFQERFAVSRLVGAPPGYVGYDESGELTEAVRRKPYAVVLFDEFEKAHPDVSKLLLQVLDEGFLTDSQGRKVDFRNTIIVMTSNIGQEFLISGSEEEFTSGKVGEDAKKKVLDQVRVLYPPEFLNRIDEILVFNRLSKESLRRIVDIRLAEVQERVHDRRIQLEIDNEAKQWLADKGFDPLYGARPLNRLIQKSVLNQLAMYLIKGQIRAGEKAVIGVVDGEIHVQPNHEAEQEAESTRLSG</sequence>
<protein>
    <submittedName>
        <fullName evidence="1">P-loop containing nucleoside triphosphate hydrolase protein</fullName>
    </submittedName>
</protein>
<gene>
    <name evidence="1" type="ORF">V1525DRAFT_360639</name>
</gene>
<reference evidence="2" key="1">
    <citation type="journal article" date="2024" name="Front. Bioeng. Biotechnol.">
        <title>Genome-scale model development and genomic sequencing of the oleaginous clade Lipomyces.</title>
        <authorList>
            <person name="Czajka J.J."/>
            <person name="Han Y."/>
            <person name="Kim J."/>
            <person name="Mondo S.J."/>
            <person name="Hofstad B.A."/>
            <person name="Robles A."/>
            <person name="Haridas S."/>
            <person name="Riley R."/>
            <person name="LaButti K."/>
            <person name="Pangilinan J."/>
            <person name="Andreopoulos W."/>
            <person name="Lipzen A."/>
            <person name="Yan J."/>
            <person name="Wang M."/>
            <person name="Ng V."/>
            <person name="Grigoriev I.V."/>
            <person name="Spatafora J.W."/>
            <person name="Magnuson J.K."/>
            <person name="Baker S.E."/>
            <person name="Pomraning K.R."/>
        </authorList>
    </citation>
    <scope>NUCLEOTIDE SEQUENCE [LARGE SCALE GENOMIC DNA]</scope>
    <source>
        <strain evidence="2">CBS 7786</strain>
    </source>
</reference>
<organism evidence="1 2">
    <name type="scientific">Lipomyces kononenkoae</name>
    <name type="common">Yeast</name>
    <dbReference type="NCBI Taxonomy" id="34357"/>
    <lineage>
        <taxon>Eukaryota</taxon>
        <taxon>Fungi</taxon>
        <taxon>Dikarya</taxon>
        <taxon>Ascomycota</taxon>
        <taxon>Saccharomycotina</taxon>
        <taxon>Lipomycetes</taxon>
        <taxon>Lipomycetales</taxon>
        <taxon>Lipomycetaceae</taxon>
        <taxon>Lipomyces</taxon>
    </lineage>
</organism>
<keyword evidence="1" id="KW-0378">Hydrolase</keyword>
<accession>A0ACC3T159</accession>
<dbReference type="Proteomes" id="UP001433508">
    <property type="component" value="Unassembled WGS sequence"/>
</dbReference>
<evidence type="ECO:0000313" key="2">
    <source>
        <dbReference type="Proteomes" id="UP001433508"/>
    </source>
</evidence>